<sequence>MPSATHCTVARCNAAPPTTIQAHVVEAAHTESPAVQVRRDDALGSCENRESIAQCSEPPYARSGGDNHKSNSGVCSAHLALENSVDEEEDEGDNVVDELDLYCSTPAFLYPRPTTVIIPSSTSISSTQRSTEEAIPAEPRALDAVSPTRALSSSNVSALVDDTLRHQNLERLTDARRVVGTAPSGLKAVTLCDVHHAGGDASGPGVDYEQLCLVDLLETWDWANNLSSGQSDGVMRHVSTPVAPVAQQSNVHDHSGVHGDASMLVSSSTRLQDQSLDSGDEKAEYRHGAEDDECGASKGHVVGPDVSVHLTTAAKCPASPPVSGVAEGGPHVSSLISDFDLELLEIIRDYYVHKELAGTSSTPPCPSPPPAPAHDTPRENVATPSIVAPTHGVGSGPNQQSSRGNRGSGPTASGPVEATERQGDRGEPDTLFDARPPPLSLEEDRRLFLAHAAGTAPVLDEASGSRPQELGARYSGGHLSSHMLGPPPTNDDAAAALTSAAATGLRLGNDMFHLSPHLSMSSMVGPHADGTHVGYSAAAAASRFAVQQHSSSSASAALPLSNLATLGGPSVGQHRSSAAPEAATPAEGSVAPPHYMNSGNNTGGAGSALGSGFASSLSALSSLPSYSSTSFVRAYVSDISLNLQPAIIVSALTAALNIVVVYFLQQHVLDTRDHLGLFLIGSYMVFSSYYMIYYFLERFSDSFRRIASQDKKFYIIGNLIKAGILVSITPFACVHLVKIILFDEWEGDILRNLGCIYAIPDFISMVIVRRMRWSTWIHHACVVLFNYFSIMNSYQQENVCRCVVVYAAFSSFAYCVNVLLASRFLGVSARVARVLSFVALVVYTLCCAVNWAWQVYYLRRLLTSGHDHWTVYVYMCLISLVMWDDIVLNNWLLRHARHNAYVASQHLQQHRTRPQHQHPSSDSSRILSTQPPQRTSLLQRSLHAPVSHTGAPPPPLLTPIGLPPRAP</sequence>
<keyword evidence="2" id="KW-1133">Transmembrane helix</keyword>
<name>A0A836LLX4_9TRYP</name>
<evidence type="ECO:0000313" key="4">
    <source>
        <dbReference type="Proteomes" id="UP000674318"/>
    </source>
</evidence>
<reference evidence="3 4" key="1">
    <citation type="submission" date="2021-02" db="EMBL/GenBank/DDBJ databases">
        <title>Porcisia hertigi Genome sequencing and assembly.</title>
        <authorList>
            <person name="Almutairi H."/>
            <person name="Gatherer D."/>
        </authorList>
    </citation>
    <scope>NUCLEOTIDE SEQUENCE [LARGE SCALE GENOMIC DNA]</scope>
    <source>
        <strain evidence="3 4">C119</strain>
    </source>
</reference>
<comment type="caution">
    <text evidence="3">The sequence shown here is derived from an EMBL/GenBank/DDBJ whole genome shotgun (WGS) entry which is preliminary data.</text>
</comment>
<feature type="compositionally biased region" description="Polar residues" evidence="1">
    <location>
        <begin position="396"/>
        <end position="411"/>
    </location>
</feature>
<dbReference type="Proteomes" id="UP000674318">
    <property type="component" value="Chromosome 3"/>
</dbReference>
<gene>
    <name evidence="3" type="ORF">JKF63_07736</name>
</gene>
<feature type="transmembrane region" description="Helical" evidence="2">
    <location>
        <begin position="869"/>
        <end position="888"/>
    </location>
</feature>
<feature type="transmembrane region" description="Helical" evidence="2">
    <location>
        <begin position="643"/>
        <end position="664"/>
    </location>
</feature>
<feature type="transmembrane region" description="Helical" evidence="2">
    <location>
        <begin position="716"/>
        <end position="737"/>
    </location>
</feature>
<keyword evidence="2" id="KW-0472">Membrane</keyword>
<accession>A0A836LLX4</accession>
<evidence type="ECO:0008006" key="5">
    <source>
        <dbReference type="Google" id="ProtNLM"/>
    </source>
</evidence>
<keyword evidence="4" id="KW-1185">Reference proteome</keyword>
<feature type="transmembrane region" description="Helical" evidence="2">
    <location>
        <begin position="803"/>
        <end position="822"/>
    </location>
</feature>
<feature type="region of interest" description="Disordered" evidence="1">
    <location>
        <begin position="569"/>
        <end position="597"/>
    </location>
</feature>
<dbReference type="GeneID" id="94293744"/>
<feature type="compositionally biased region" description="Polar residues" evidence="1">
    <location>
        <begin position="920"/>
        <end position="930"/>
    </location>
</feature>
<proteinExistence type="predicted"/>
<organism evidence="3 4">
    <name type="scientific">Porcisia hertigi</name>
    <dbReference type="NCBI Taxonomy" id="2761500"/>
    <lineage>
        <taxon>Eukaryota</taxon>
        <taxon>Discoba</taxon>
        <taxon>Euglenozoa</taxon>
        <taxon>Kinetoplastea</taxon>
        <taxon>Metakinetoplastina</taxon>
        <taxon>Trypanosomatida</taxon>
        <taxon>Trypanosomatidae</taxon>
        <taxon>Leishmaniinae</taxon>
        <taxon>Porcisia</taxon>
    </lineage>
</organism>
<keyword evidence="2" id="KW-0812">Transmembrane</keyword>
<feature type="compositionally biased region" description="Pro residues" evidence="1">
    <location>
        <begin position="363"/>
        <end position="372"/>
    </location>
</feature>
<feature type="compositionally biased region" description="Low complexity" evidence="1">
    <location>
        <begin position="576"/>
        <end position="587"/>
    </location>
</feature>
<dbReference type="OrthoDB" id="267178at2759"/>
<feature type="region of interest" description="Disordered" evidence="1">
    <location>
        <begin position="121"/>
        <end position="148"/>
    </location>
</feature>
<evidence type="ECO:0000256" key="1">
    <source>
        <dbReference type="SAM" id="MobiDB-lite"/>
    </source>
</evidence>
<feature type="compositionally biased region" description="Pro residues" evidence="1">
    <location>
        <begin position="951"/>
        <end position="967"/>
    </location>
</feature>
<feature type="compositionally biased region" description="Basic and acidic residues" evidence="1">
    <location>
        <begin position="418"/>
        <end position="428"/>
    </location>
</feature>
<protein>
    <recommendedName>
        <fullName evidence="5">Transmembrane protein</fullName>
    </recommendedName>
</protein>
<evidence type="ECO:0000313" key="3">
    <source>
        <dbReference type="EMBL" id="KAG5511911.1"/>
    </source>
</evidence>
<evidence type="ECO:0000256" key="2">
    <source>
        <dbReference type="SAM" id="Phobius"/>
    </source>
</evidence>
<dbReference type="EMBL" id="JAFJZO010000003">
    <property type="protein sequence ID" value="KAG5511911.1"/>
    <property type="molecule type" value="Genomic_DNA"/>
</dbReference>
<feature type="region of interest" description="Disordered" evidence="1">
    <location>
        <begin position="908"/>
        <end position="930"/>
    </location>
</feature>
<feature type="transmembrane region" description="Helical" evidence="2">
    <location>
        <begin position="775"/>
        <end position="791"/>
    </location>
</feature>
<feature type="region of interest" description="Disordered" evidence="1">
    <location>
        <begin position="942"/>
        <end position="967"/>
    </location>
</feature>
<dbReference type="KEGG" id="phet:94293744"/>
<feature type="transmembrane region" description="Helical" evidence="2">
    <location>
        <begin position="834"/>
        <end position="857"/>
    </location>
</feature>
<dbReference type="RefSeq" id="XP_067759867.1">
    <property type="nucleotide sequence ID" value="XM_067903667.1"/>
</dbReference>
<feature type="region of interest" description="Disordered" evidence="1">
    <location>
        <begin position="358"/>
        <end position="438"/>
    </location>
</feature>
<feature type="transmembrane region" description="Helical" evidence="2">
    <location>
        <begin position="676"/>
        <end position="696"/>
    </location>
</feature>
<dbReference type="AlphaFoldDB" id="A0A836LLX4"/>